<organism evidence="5 6">
    <name type="scientific">Thermaurantimonas aggregans</name>
    <dbReference type="NCBI Taxonomy" id="2173829"/>
    <lineage>
        <taxon>Bacteria</taxon>
        <taxon>Pseudomonadati</taxon>
        <taxon>Bacteroidota</taxon>
        <taxon>Flavobacteriia</taxon>
        <taxon>Flavobacteriales</taxon>
        <taxon>Schleiferiaceae</taxon>
        <taxon>Thermaurantimonas</taxon>
    </lineage>
</organism>
<dbReference type="InterPro" id="IPR042119">
    <property type="entry name" value="QueA_dom2"/>
</dbReference>
<dbReference type="SUPFAM" id="SSF111337">
    <property type="entry name" value="QueA-like"/>
    <property type="match status" value="1"/>
</dbReference>
<dbReference type="Pfam" id="PF02547">
    <property type="entry name" value="Queuosine_synth"/>
    <property type="match status" value="1"/>
</dbReference>
<comment type="caution">
    <text evidence="5">The sequence shown here is derived from an EMBL/GenBank/DDBJ whole genome shotgun (WGS) entry which is preliminary data.</text>
</comment>
<reference evidence="5 6" key="1">
    <citation type="submission" date="2018-11" db="EMBL/GenBank/DDBJ databases">
        <title>Schleiferia aggregans sp. nov., a moderately thermophilic heterotrophic bacterium isolated from microbial mats at a terrestrial hot spring.</title>
        <authorList>
            <person name="Iino T."/>
            <person name="Ohkuma M."/>
            <person name="Haruta S."/>
        </authorList>
    </citation>
    <scope>NUCLEOTIDE SEQUENCE [LARGE SCALE GENOMIC DNA]</scope>
    <source>
        <strain evidence="5 6">LA</strain>
    </source>
</reference>
<dbReference type="PANTHER" id="PTHR30307">
    <property type="entry name" value="S-ADENOSYLMETHIONINE:TRNA RIBOSYLTRANSFERASE-ISOMERASE"/>
    <property type="match status" value="1"/>
</dbReference>
<protein>
    <submittedName>
        <fullName evidence="5">S-adenosylmethionine:tRNA ribosyltransferase-isomerase</fullName>
    </submittedName>
</protein>
<keyword evidence="6" id="KW-1185">Reference proteome</keyword>
<evidence type="ECO:0000256" key="3">
    <source>
        <dbReference type="ARBA" id="ARBA00022691"/>
    </source>
</evidence>
<proteinExistence type="predicted"/>
<keyword evidence="5" id="KW-0413">Isomerase</keyword>
<evidence type="ECO:0000256" key="1">
    <source>
        <dbReference type="ARBA" id="ARBA00022490"/>
    </source>
</evidence>
<keyword evidence="2 5" id="KW-0808">Transferase</keyword>
<dbReference type="InterPro" id="IPR042118">
    <property type="entry name" value="QueA_dom1"/>
</dbReference>
<keyword evidence="1" id="KW-0963">Cytoplasm</keyword>
<evidence type="ECO:0000256" key="2">
    <source>
        <dbReference type="ARBA" id="ARBA00022679"/>
    </source>
</evidence>
<dbReference type="OrthoDB" id="9805933at2"/>
<dbReference type="InterPro" id="IPR036100">
    <property type="entry name" value="QueA_sf"/>
</dbReference>
<gene>
    <name evidence="5" type="primary">queA_1</name>
    <name evidence="5" type="ORF">JCM31826_21380</name>
</gene>
<dbReference type="InterPro" id="IPR003699">
    <property type="entry name" value="QueA"/>
</dbReference>
<dbReference type="GO" id="GO:0051075">
    <property type="term" value="F:S-adenosylmethionine:tRNA ribosyltransferase-isomerase activity"/>
    <property type="evidence" value="ECO:0007669"/>
    <property type="project" value="TreeGrafter"/>
</dbReference>
<keyword evidence="4" id="KW-0671">Queuosine biosynthesis</keyword>
<dbReference type="Gene3D" id="3.40.1780.10">
    <property type="entry name" value="QueA-like"/>
    <property type="match status" value="1"/>
</dbReference>
<evidence type="ECO:0000313" key="5">
    <source>
        <dbReference type="EMBL" id="GCD78656.1"/>
    </source>
</evidence>
<keyword evidence="3" id="KW-0949">S-adenosyl-L-methionine</keyword>
<evidence type="ECO:0000256" key="4">
    <source>
        <dbReference type="ARBA" id="ARBA00022785"/>
    </source>
</evidence>
<dbReference type="AlphaFoldDB" id="A0A401XNR1"/>
<evidence type="ECO:0000313" key="6">
    <source>
        <dbReference type="Proteomes" id="UP000286715"/>
    </source>
</evidence>
<dbReference type="Proteomes" id="UP000286715">
    <property type="component" value="Unassembled WGS sequence"/>
</dbReference>
<dbReference type="GO" id="GO:0008616">
    <property type="term" value="P:tRNA queuosine(34) biosynthetic process"/>
    <property type="evidence" value="ECO:0007669"/>
    <property type="project" value="UniProtKB-KW"/>
</dbReference>
<name>A0A401XNR1_9FLAO</name>
<accession>A0A401XNR1</accession>
<sequence length="406" mass="46308">MSLIPEIRISDFDYELPAERIAAYPLEERDQSKLLVYKDGMITDAVFNQLSEFLPDGASMYFNQSKVVFTRLFFKIHDSDEKHVEIFCLEPADGLELASALTSKNSVVMKCMVGRAKRWKDQELTMRIPHSRGDIMLYAEKAGRQNDVFLVHFTWSADITFAEILELAGHVPLPPYIKREDEAIDRSRYQTIYARREGSVAAPTAGLHFTERVFESLRKKDVALNFLTLHVGAGTFAPVKSEYIAQHQMHGEYIEITRELLESLLQRKQRIAVGTTSLRTLESIYYLGVRTMLEGDLSIHDLDQWCGFTYPKDIAFEQSIEQLLKVFDLHKIDSGIKLKTHLIIAPGYQIRSVDALVTNFHQPSSTLLLLVSAVTGGEWCKIYDHALAHGYRFLSYGDSSLLFVKK</sequence>
<dbReference type="EMBL" id="BHZE01000030">
    <property type="protein sequence ID" value="GCD78656.1"/>
    <property type="molecule type" value="Genomic_DNA"/>
</dbReference>
<dbReference type="PANTHER" id="PTHR30307:SF0">
    <property type="entry name" value="S-ADENOSYLMETHIONINE:TRNA RIBOSYLTRANSFERASE-ISOMERASE"/>
    <property type="match status" value="1"/>
</dbReference>
<dbReference type="RefSeq" id="WP_124398710.1">
    <property type="nucleotide sequence ID" value="NZ_BHZE01000030.1"/>
</dbReference>
<dbReference type="Gene3D" id="2.40.10.240">
    <property type="entry name" value="QueA-like"/>
    <property type="match status" value="1"/>
</dbReference>